<gene>
    <name evidence="5" type="ORF">N7494_002928</name>
</gene>
<keyword evidence="4" id="KW-0472">Membrane</keyword>
<reference evidence="5 6" key="1">
    <citation type="journal article" date="2023" name="IMA Fungus">
        <title>Comparative genomic study of the Penicillium genus elucidates a diverse pangenome and 15 lateral gene transfer events.</title>
        <authorList>
            <person name="Petersen C."/>
            <person name="Sorensen T."/>
            <person name="Nielsen M.R."/>
            <person name="Sondergaard T.E."/>
            <person name="Sorensen J.L."/>
            <person name="Fitzpatrick D.A."/>
            <person name="Frisvad J.C."/>
            <person name="Nielsen K.L."/>
        </authorList>
    </citation>
    <scope>NUCLEOTIDE SEQUENCE [LARGE SCALE GENOMIC DNA]</scope>
    <source>
        <strain evidence="5 6">IBT 35679</strain>
    </source>
</reference>
<dbReference type="SUPFAM" id="SSF53254">
    <property type="entry name" value="Phosphoglycerate mutase-like"/>
    <property type="match status" value="1"/>
</dbReference>
<keyword evidence="3" id="KW-0378">Hydrolase</keyword>
<evidence type="ECO:0000313" key="6">
    <source>
        <dbReference type="Proteomes" id="UP001220324"/>
    </source>
</evidence>
<evidence type="ECO:0000256" key="2">
    <source>
        <dbReference type="ARBA" id="ARBA00012632"/>
    </source>
</evidence>
<sequence length="552" mass="61390">MGEQLRIAGSPKRRWISSACISSVFCFILFINYSSTWHIGRLFTPGKDCSSPPKPAPTGAKFESGFDMMKSWGQLSPYKDADWGVPNGVPKGGRSELSQVHVLHRHAQRNPVNMPMDGQNIQSFSAKLNGTISATGPLEFLNDWQYILGSGAEELTASGASTEATAGSRFWLQYGRILYRATPEDLVAWNRSLNVYPNGTVRPQPLFRTTDQSRILESARWWLSGFFGDRGGHGSYDQYDLLVMPEKLLFNNTLASYYSCPGSPDSQWPGDEIAKPFIERYTKDARSRLASYLPPDFNLTASDVLAMQTLCSYESASLAGSDFCSLFTEQEWKDFAYNLDLQFYGNWGIASPVGRARGIGYVLELAARLQGKLIPSSDTSINSTYDNNTDTFPLGQPFYMDMSHDSIIISVITALNLDYFKYPSLTGLPNDVDHAPDRTFRVSDATPFGAHFTTELWTCPDDVTFDSLDAVLYSNPILETTEGTTKYIRFMLNNSPLPLSGVPGCEDSTNGFCALDEFLSGIPELVNRANYREACYGYYLNHTETPTDASTY</sequence>
<dbReference type="PANTHER" id="PTHR20963">
    <property type="entry name" value="MULTIPLE INOSITOL POLYPHOSPHATE PHOSPHATASE-RELATED"/>
    <property type="match status" value="1"/>
</dbReference>
<feature type="transmembrane region" description="Helical" evidence="4">
    <location>
        <begin position="15"/>
        <end position="33"/>
    </location>
</feature>
<dbReference type="Gene3D" id="3.40.50.1240">
    <property type="entry name" value="Phosphoglycerate mutase-like"/>
    <property type="match status" value="1"/>
</dbReference>
<comment type="similarity">
    <text evidence="1">Belongs to the histidine acid phosphatase family.</text>
</comment>
<evidence type="ECO:0000313" key="5">
    <source>
        <dbReference type="EMBL" id="KAJ5553550.1"/>
    </source>
</evidence>
<dbReference type="InterPro" id="IPR029033">
    <property type="entry name" value="His_PPase_superfam"/>
</dbReference>
<keyword evidence="4" id="KW-0812">Transmembrane</keyword>
<evidence type="ECO:0000256" key="1">
    <source>
        <dbReference type="ARBA" id="ARBA00005375"/>
    </source>
</evidence>
<dbReference type="Proteomes" id="UP001220324">
    <property type="component" value="Unassembled WGS sequence"/>
</dbReference>
<dbReference type="Pfam" id="PF00328">
    <property type="entry name" value="His_Phos_2"/>
    <property type="match status" value="1"/>
</dbReference>
<name>A0AAD6D6Z3_9EURO</name>
<evidence type="ECO:0000256" key="4">
    <source>
        <dbReference type="SAM" id="Phobius"/>
    </source>
</evidence>
<dbReference type="AlphaFoldDB" id="A0AAD6D6Z3"/>
<evidence type="ECO:0000256" key="3">
    <source>
        <dbReference type="ARBA" id="ARBA00022801"/>
    </source>
</evidence>
<dbReference type="InterPro" id="IPR000560">
    <property type="entry name" value="His_Pase_clade-2"/>
</dbReference>
<dbReference type="EC" id="3.1.3.8" evidence="2"/>
<keyword evidence="4" id="KW-1133">Transmembrane helix</keyword>
<organism evidence="5 6">
    <name type="scientific">Penicillium frequentans</name>
    <dbReference type="NCBI Taxonomy" id="3151616"/>
    <lineage>
        <taxon>Eukaryota</taxon>
        <taxon>Fungi</taxon>
        <taxon>Dikarya</taxon>
        <taxon>Ascomycota</taxon>
        <taxon>Pezizomycotina</taxon>
        <taxon>Eurotiomycetes</taxon>
        <taxon>Eurotiomycetidae</taxon>
        <taxon>Eurotiales</taxon>
        <taxon>Aspergillaceae</taxon>
        <taxon>Penicillium</taxon>
    </lineage>
</organism>
<dbReference type="PROSITE" id="PS00778">
    <property type="entry name" value="HIS_ACID_PHOSPHAT_2"/>
    <property type="match status" value="1"/>
</dbReference>
<dbReference type="InterPro" id="IPR033379">
    <property type="entry name" value="Acid_Pase_AS"/>
</dbReference>
<proteinExistence type="inferred from homology"/>
<keyword evidence="6" id="KW-1185">Reference proteome</keyword>
<dbReference type="CDD" id="cd07061">
    <property type="entry name" value="HP_HAP_like"/>
    <property type="match status" value="1"/>
</dbReference>
<comment type="caution">
    <text evidence="5">The sequence shown here is derived from an EMBL/GenBank/DDBJ whole genome shotgun (WGS) entry which is preliminary data.</text>
</comment>
<accession>A0AAD6D6Z3</accession>
<dbReference type="PANTHER" id="PTHR20963:SF43">
    <property type="entry name" value="PUTATIVE (AFU_ORTHOLOGUE AFUA_7G01240)-RELATED"/>
    <property type="match status" value="1"/>
</dbReference>
<dbReference type="EMBL" id="JAQIZZ010000002">
    <property type="protein sequence ID" value="KAJ5553550.1"/>
    <property type="molecule type" value="Genomic_DNA"/>
</dbReference>
<dbReference type="GO" id="GO:0016158">
    <property type="term" value="F:inositol hexakisphosphate 3-phosphatase activity"/>
    <property type="evidence" value="ECO:0007669"/>
    <property type="project" value="UniProtKB-EC"/>
</dbReference>
<protein>
    <recommendedName>
        <fullName evidence="2">3-phytase</fullName>
        <ecNumber evidence="2">3.1.3.8</ecNumber>
    </recommendedName>
</protein>
<dbReference type="GO" id="GO:0003993">
    <property type="term" value="F:acid phosphatase activity"/>
    <property type="evidence" value="ECO:0007669"/>
    <property type="project" value="TreeGrafter"/>
</dbReference>